<name>A0A8J2LSI5_9HEXA</name>
<sequence>KSALYRLITNPKSSSSVLGFKRILQKKIIATKQKLEELDSVMAGLGYNTNNQTYTTRPGLTIQCSWSTWSEEGCRVVGLRFTTSVFNEPCSKR</sequence>
<dbReference type="EMBL" id="CAJVCH010571678">
    <property type="protein sequence ID" value="CAG7838239.1"/>
    <property type="molecule type" value="Genomic_DNA"/>
</dbReference>
<keyword evidence="2" id="KW-1185">Reference proteome</keyword>
<dbReference type="Proteomes" id="UP000708208">
    <property type="component" value="Unassembled WGS sequence"/>
</dbReference>
<gene>
    <name evidence="1" type="ORF">AFUS01_LOCUS47226</name>
</gene>
<accession>A0A8J2LSI5</accession>
<proteinExistence type="predicted"/>
<dbReference type="AlphaFoldDB" id="A0A8J2LSI5"/>
<comment type="caution">
    <text evidence="1">The sequence shown here is derived from an EMBL/GenBank/DDBJ whole genome shotgun (WGS) entry which is preliminary data.</text>
</comment>
<evidence type="ECO:0000313" key="1">
    <source>
        <dbReference type="EMBL" id="CAG7838239.1"/>
    </source>
</evidence>
<organism evidence="1 2">
    <name type="scientific">Allacma fusca</name>
    <dbReference type="NCBI Taxonomy" id="39272"/>
    <lineage>
        <taxon>Eukaryota</taxon>
        <taxon>Metazoa</taxon>
        <taxon>Ecdysozoa</taxon>
        <taxon>Arthropoda</taxon>
        <taxon>Hexapoda</taxon>
        <taxon>Collembola</taxon>
        <taxon>Symphypleona</taxon>
        <taxon>Sminthuridae</taxon>
        <taxon>Allacma</taxon>
    </lineage>
</organism>
<protein>
    <submittedName>
        <fullName evidence="1">Uncharacterized protein</fullName>
    </submittedName>
</protein>
<reference evidence="1" key="1">
    <citation type="submission" date="2021-06" db="EMBL/GenBank/DDBJ databases">
        <authorList>
            <person name="Hodson N. C."/>
            <person name="Mongue J. A."/>
            <person name="Jaron S. K."/>
        </authorList>
    </citation>
    <scope>NUCLEOTIDE SEQUENCE</scope>
</reference>
<evidence type="ECO:0000313" key="2">
    <source>
        <dbReference type="Proteomes" id="UP000708208"/>
    </source>
</evidence>
<feature type="non-terminal residue" evidence="1">
    <location>
        <position position="1"/>
    </location>
</feature>